<evidence type="ECO:0000256" key="1">
    <source>
        <dbReference type="SAM" id="MobiDB-lite"/>
    </source>
</evidence>
<gene>
    <name evidence="2" type="ORF">F6X51_21595</name>
</gene>
<keyword evidence="3" id="KW-1185">Reference proteome</keyword>
<protein>
    <submittedName>
        <fullName evidence="2">Uncharacterized protein</fullName>
    </submittedName>
</protein>
<reference evidence="2 3" key="1">
    <citation type="submission" date="2019-09" db="EMBL/GenBank/DDBJ databases">
        <title>YIM 132548 draft genome.</title>
        <authorList>
            <person name="Jiang L."/>
        </authorList>
    </citation>
    <scope>NUCLEOTIDE SEQUENCE [LARGE SCALE GENOMIC DNA]</scope>
    <source>
        <strain evidence="2 3">YIM 132548</strain>
    </source>
</reference>
<comment type="caution">
    <text evidence="2">The sequence shown here is derived from an EMBL/GenBank/DDBJ whole genome shotgun (WGS) entry which is preliminary data.</text>
</comment>
<organism evidence="2 3">
    <name type="scientific">Methylobacterium planeticum</name>
    <dbReference type="NCBI Taxonomy" id="2615211"/>
    <lineage>
        <taxon>Bacteria</taxon>
        <taxon>Pseudomonadati</taxon>
        <taxon>Pseudomonadota</taxon>
        <taxon>Alphaproteobacteria</taxon>
        <taxon>Hyphomicrobiales</taxon>
        <taxon>Methylobacteriaceae</taxon>
        <taxon>Methylobacterium</taxon>
    </lineage>
</organism>
<sequence length="116" mass="12567">MIADGGSDNGSRASHRADFRASKLPLCRLLWPDSLWISGLPGSPPGRAEVCMVGWPLDVRIWNLVGKQDGGGVRVVREHPDRCIARLAQRHLTTGEAGHGGHRVNALDLPPLDPHD</sequence>
<feature type="region of interest" description="Disordered" evidence="1">
    <location>
        <begin position="94"/>
        <end position="116"/>
    </location>
</feature>
<dbReference type="RefSeq" id="WP_191970206.1">
    <property type="nucleotide sequence ID" value="NZ_VZZJ01000024.1"/>
</dbReference>
<dbReference type="Proteomes" id="UP000441523">
    <property type="component" value="Unassembled WGS sequence"/>
</dbReference>
<proteinExistence type="predicted"/>
<evidence type="ECO:0000313" key="3">
    <source>
        <dbReference type="Proteomes" id="UP000441523"/>
    </source>
</evidence>
<dbReference type="AlphaFoldDB" id="A0A6N6ML75"/>
<evidence type="ECO:0000313" key="2">
    <source>
        <dbReference type="EMBL" id="KAB1070769.1"/>
    </source>
</evidence>
<name>A0A6N6ML75_9HYPH</name>
<dbReference type="EMBL" id="VZZJ01000024">
    <property type="protein sequence ID" value="KAB1070769.1"/>
    <property type="molecule type" value="Genomic_DNA"/>
</dbReference>
<accession>A0A6N6ML75</accession>